<accession>X1SVD0</accession>
<sequence>MPVRARAKPPGEFMRDHMVAAGGMDYPQAMYKAYKEHLKSMGLRDGCSRASWSRYIW</sequence>
<proteinExistence type="predicted"/>
<evidence type="ECO:0000313" key="1">
    <source>
        <dbReference type="EMBL" id="GAI71779.1"/>
    </source>
</evidence>
<protein>
    <submittedName>
        <fullName evidence="1">Uncharacterized protein</fullName>
    </submittedName>
</protein>
<organism evidence="1">
    <name type="scientific">marine sediment metagenome</name>
    <dbReference type="NCBI Taxonomy" id="412755"/>
    <lineage>
        <taxon>unclassified sequences</taxon>
        <taxon>metagenomes</taxon>
        <taxon>ecological metagenomes</taxon>
    </lineage>
</organism>
<dbReference type="EMBL" id="BARV01044496">
    <property type="protein sequence ID" value="GAI71779.1"/>
    <property type="molecule type" value="Genomic_DNA"/>
</dbReference>
<comment type="caution">
    <text evidence="1">The sequence shown here is derived from an EMBL/GenBank/DDBJ whole genome shotgun (WGS) entry which is preliminary data.</text>
</comment>
<name>X1SVD0_9ZZZZ</name>
<reference evidence="1" key="1">
    <citation type="journal article" date="2014" name="Front. Microbiol.">
        <title>High frequency of phylogenetically diverse reductive dehalogenase-homologous genes in deep subseafloor sedimentary metagenomes.</title>
        <authorList>
            <person name="Kawai M."/>
            <person name="Futagami T."/>
            <person name="Toyoda A."/>
            <person name="Takaki Y."/>
            <person name="Nishi S."/>
            <person name="Hori S."/>
            <person name="Arai W."/>
            <person name="Tsubouchi T."/>
            <person name="Morono Y."/>
            <person name="Uchiyama I."/>
            <person name="Ito T."/>
            <person name="Fujiyama A."/>
            <person name="Inagaki F."/>
            <person name="Takami H."/>
        </authorList>
    </citation>
    <scope>NUCLEOTIDE SEQUENCE</scope>
    <source>
        <strain evidence="1">Expedition CK06-06</strain>
    </source>
</reference>
<feature type="non-terminal residue" evidence="1">
    <location>
        <position position="57"/>
    </location>
</feature>
<dbReference type="AlphaFoldDB" id="X1SVD0"/>
<gene>
    <name evidence="1" type="ORF">S06H3_65817</name>
</gene>